<dbReference type="AlphaFoldDB" id="A0A1I8EH18"/>
<accession>A0A1I8EH18</accession>
<organism evidence="1">
    <name type="scientific">Wuchereria bancrofti</name>
    <dbReference type="NCBI Taxonomy" id="6293"/>
    <lineage>
        <taxon>Eukaryota</taxon>
        <taxon>Metazoa</taxon>
        <taxon>Ecdysozoa</taxon>
        <taxon>Nematoda</taxon>
        <taxon>Chromadorea</taxon>
        <taxon>Rhabditida</taxon>
        <taxon>Spirurina</taxon>
        <taxon>Spiruromorpha</taxon>
        <taxon>Filarioidea</taxon>
        <taxon>Onchocercidae</taxon>
        <taxon>Wuchereria</taxon>
    </lineage>
</organism>
<protein>
    <submittedName>
        <fullName evidence="1">Uncharacterized protein</fullName>
    </submittedName>
</protein>
<dbReference type="STRING" id="6293.A0A1I8EH18"/>
<proteinExistence type="predicted"/>
<dbReference type="InterPro" id="IPR013761">
    <property type="entry name" value="SAM/pointed_sf"/>
</dbReference>
<name>A0A1I8EH18_WUCBA</name>
<reference evidence="1" key="1">
    <citation type="submission" date="2016-11" db="UniProtKB">
        <authorList>
            <consortium name="WormBaseParasite"/>
        </authorList>
    </citation>
    <scope>IDENTIFICATION</scope>
    <source>
        <strain evidence="1">pt0022</strain>
    </source>
</reference>
<dbReference type="Gene3D" id="1.10.150.50">
    <property type="entry name" value="Transcription Factor, Ets-1"/>
    <property type="match status" value="1"/>
</dbReference>
<dbReference type="WBParaSite" id="maker-PairedContig_2047-snap-gene-1.24-mRNA-1">
    <property type="protein sequence ID" value="maker-PairedContig_2047-snap-gene-1.24-mRNA-1"/>
    <property type="gene ID" value="maker-PairedContig_2047-snap-gene-1.24"/>
</dbReference>
<evidence type="ECO:0000313" key="1">
    <source>
        <dbReference type="WBParaSite" id="maker-PairedContig_2047-snap-gene-1.24-mRNA-1"/>
    </source>
</evidence>
<sequence length="273" mass="30473">MPNPALQFNQTELLQKAEQSLHAIDIIGRKLIIGRSTCRNPGSELILIQLEAKLIRHASQVCYLNQRYRGTKYPSLNEWLTYVNLLPTEIVAVLKCLQTFCVLITMNDKELLDICEKLRFTSDGRRRLRKSSYSLRSYISKWKGVGSNLSQSSLPTTTPPASPSVTIINTTLSNTLNVFPRSVGEKTSVSNRLSTTNLVTDGLMRSHSHESNLQYTVNSRGNGLTSSRSINDCLSVVDRGATLSPSSSHLNYMSQVANFEIPNYVKATRQESC</sequence>